<proteinExistence type="predicted"/>
<reference evidence="3 4" key="1">
    <citation type="submission" date="2018-03" db="EMBL/GenBank/DDBJ databases">
        <title>Genome sequence of Lactococcus lactis strain 14B4 from almond drupe.</title>
        <authorList>
            <person name="Tran T.D."/>
            <person name="McGarvey J.A."/>
            <person name="Huynh S."/>
            <person name="Parker C.T."/>
        </authorList>
    </citation>
    <scope>NUCLEOTIDE SEQUENCE [LARGE SCALE GENOMIC DNA]</scope>
    <source>
        <strain evidence="3 4">14B4</strain>
    </source>
</reference>
<feature type="transmembrane region" description="Helical" evidence="2">
    <location>
        <begin position="61"/>
        <end position="80"/>
    </location>
</feature>
<evidence type="ECO:0000256" key="2">
    <source>
        <dbReference type="SAM" id="Phobius"/>
    </source>
</evidence>
<protein>
    <submittedName>
        <fullName evidence="3">Uncharacterized protein</fullName>
    </submittedName>
</protein>
<organism evidence="3 4">
    <name type="scientific">Lactococcus lactis subsp. lactis</name>
    <name type="common">Streptococcus lactis</name>
    <dbReference type="NCBI Taxonomy" id="1360"/>
    <lineage>
        <taxon>Bacteria</taxon>
        <taxon>Bacillati</taxon>
        <taxon>Bacillota</taxon>
        <taxon>Bacilli</taxon>
        <taxon>Lactobacillales</taxon>
        <taxon>Streptococcaceae</taxon>
        <taxon>Lactococcus</taxon>
    </lineage>
</organism>
<keyword evidence="2" id="KW-0812">Transmembrane</keyword>
<dbReference type="RefSeq" id="WP_033900280.1">
    <property type="nucleotide sequence ID" value="NZ_CP028160.1"/>
</dbReference>
<keyword evidence="2" id="KW-1133">Transmembrane helix</keyword>
<evidence type="ECO:0000256" key="1">
    <source>
        <dbReference type="SAM" id="MobiDB-lite"/>
    </source>
</evidence>
<accession>A0A2Z3KCL3</accession>
<evidence type="ECO:0000313" key="3">
    <source>
        <dbReference type="EMBL" id="AWN65400.1"/>
    </source>
</evidence>
<evidence type="ECO:0000313" key="4">
    <source>
        <dbReference type="Proteomes" id="UP000245919"/>
    </source>
</evidence>
<dbReference type="EMBL" id="CP028160">
    <property type="protein sequence ID" value="AWN65400.1"/>
    <property type="molecule type" value="Genomic_DNA"/>
</dbReference>
<feature type="region of interest" description="Disordered" evidence="1">
    <location>
        <begin position="1"/>
        <end position="31"/>
    </location>
</feature>
<name>A0A2Z3KCL3_LACLL</name>
<keyword evidence="2" id="KW-0472">Membrane</keyword>
<dbReference type="AlphaFoldDB" id="A0A2Z3KCL3"/>
<dbReference type="GeneID" id="89632975"/>
<dbReference type="Proteomes" id="UP000245919">
    <property type="component" value="Chromosome"/>
</dbReference>
<gene>
    <name evidence="3" type="ORF">LL14B4_04125</name>
</gene>
<sequence length="83" mass="9536">MKAKKAQDLVNSSSSINKSRDHLSTPHFKKNSQLDDEIEQMFQEESDMVINDAEEKGYGKFIIILIAIMMTLVILLSFIYKIL</sequence>